<evidence type="ECO:0000256" key="2">
    <source>
        <dbReference type="SAM" id="Coils"/>
    </source>
</evidence>
<gene>
    <name evidence="5" type="ORF">PIB30_025681</name>
</gene>
<dbReference type="PANTHER" id="PTHR31342:SF10">
    <property type="entry name" value="CHUP1-LIKE PROTEIN"/>
    <property type="match status" value="1"/>
</dbReference>
<feature type="transmembrane region" description="Helical" evidence="4">
    <location>
        <begin position="14"/>
        <end position="36"/>
    </location>
</feature>
<protein>
    <submittedName>
        <fullName evidence="5">Uncharacterized protein</fullName>
    </submittedName>
</protein>
<keyword evidence="4" id="KW-0812">Transmembrane</keyword>
<dbReference type="InterPro" id="IPR040265">
    <property type="entry name" value="CHUP1/IPGA1-like"/>
</dbReference>
<keyword evidence="1 2" id="KW-0175">Coiled coil</keyword>
<proteinExistence type="predicted"/>
<accession>A0ABU6WB44</accession>
<keyword evidence="4" id="KW-0472">Membrane</keyword>
<keyword evidence="4" id="KW-1133">Transmembrane helix</keyword>
<name>A0ABU6WB44_9FABA</name>
<reference evidence="5 6" key="1">
    <citation type="journal article" date="2023" name="Plants (Basel)">
        <title>Bridging the Gap: Combining Genomics and Transcriptomics Approaches to Understand Stylosanthes scabra, an Orphan Legume from the Brazilian Caatinga.</title>
        <authorList>
            <person name="Ferreira-Neto J.R.C."/>
            <person name="da Silva M.D."/>
            <person name="Binneck E."/>
            <person name="de Melo N.F."/>
            <person name="da Silva R.H."/>
            <person name="de Melo A.L.T.M."/>
            <person name="Pandolfi V."/>
            <person name="Bustamante F.O."/>
            <person name="Brasileiro-Vidal A.C."/>
            <person name="Benko-Iseppon A.M."/>
        </authorList>
    </citation>
    <scope>NUCLEOTIDE SEQUENCE [LARGE SCALE GENOMIC DNA]</scope>
    <source>
        <tissue evidence="5">Leaves</tissue>
    </source>
</reference>
<feature type="region of interest" description="Disordered" evidence="3">
    <location>
        <begin position="67"/>
        <end position="88"/>
    </location>
</feature>
<dbReference type="EMBL" id="JASCZI010181337">
    <property type="protein sequence ID" value="MED6182128.1"/>
    <property type="molecule type" value="Genomic_DNA"/>
</dbReference>
<keyword evidence="6" id="KW-1185">Reference proteome</keyword>
<evidence type="ECO:0000256" key="1">
    <source>
        <dbReference type="ARBA" id="ARBA00023054"/>
    </source>
</evidence>
<dbReference type="Proteomes" id="UP001341840">
    <property type="component" value="Unassembled WGS sequence"/>
</dbReference>
<comment type="caution">
    <text evidence="5">The sequence shown here is derived from an EMBL/GenBank/DDBJ whole genome shotgun (WGS) entry which is preliminary data.</text>
</comment>
<evidence type="ECO:0000256" key="4">
    <source>
        <dbReference type="SAM" id="Phobius"/>
    </source>
</evidence>
<evidence type="ECO:0000313" key="5">
    <source>
        <dbReference type="EMBL" id="MED6182128.1"/>
    </source>
</evidence>
<feature type="coiled-coil region" evidence="2">
    <location>
        <begin position="178"/>
        <end position="317"/>
    </location>
</feature>
<dbReference type="PANTHER" id="PTHR31342">
    <property type="entry name" value="PROTEIN CHUP1, CHLOROPLASTIC"/>
    <property type="match status" value="1"/>
</dbReference>
<feature type="compositionally biased region" description="Acidic residues" evidence="3">
    <location>
        <begin position="68"/>
        <end position="78"/>
    </location>
</feature>
<evidence type="ECO:0000313" key="6">
    <source>
        <dbReference type="Proteomes" id="UP001341840"/>
    </source>
</evidence>
<evidence type="ECO:0000256" key="3">
    <source>
        <dbReference type="SAM" id="MobiDB-lite"/>
    </source>
</evidence>
<sequence length="432" mass="50868">MENTTLKVENLKPVLLKAGVPLAVSLAGVIYAWIMAKKITEKPEIMEFEQDSNHGNMHEECYHSFSSMEDDDDEEEEHDTTIGSRSSVPSEKLVIHENHCFEQDIISDLRRRIEGLQMRELALNLQFDRYCDMKEQESLLVEMKNMLCLESARVEFLDKGISSLEAENMRLENFVVGYLKILEEIEKWRSENRRLEKKVEKLKKRSKVQRRLIKEQGVRMRAEEAEILRSHEALQRSVCVMNKLEDEMREMQRVLDQLQFEKNELLKKLHSQEKAYASKIKEGFVSKEDYNKILNELEKIKKERAAEIEELNQLRLSNSCLNHEQEQEQEHDDHHMEQELEENSVIMHYESDHELHHSSMEHCNNNIPSCFGSTQSDHHHGFSRRKRLIRRLRRWVEGSDEKVVKMKPLNSDPDVVAAKEAHHVPSRKSCSL</sequence>
<organism evidence="5 6">
    <name type="scientific">Stylosanthes scabra</name>
    <dbReference type="NCBI Taxonomy" id="79078"/>
    <lineage>
        <taxon>Eukaryota</taxon>
        <taxon>Viridiplantae</taxon>
        <taxon>Streptophyta</taxon>
        <taxon>Embryophyta</taxon>
        <taxon>Tracheophyta</taxon>
        <taxon>Spermatophyta</taxon>
        <taxon>Magnoliopsida</taxon>
        <taxon>eudicotyledons</taxon>
        <taxon>Gunneridae</taxon>
        <taxon>Pentapetalae</taxon>
        <taxon>rosids</taxon>
        <taxon>fabids</taxon>
        <taxon>Fabales</taxon>
        <taxon>Fabaceae</taxon>
        <taxon>Papilionoideae</taxon>
        <taxon>50 kb inversion clade</taxon>
        <taxon>dalbergioids sensu lato</taxon>
        <taxon>Dalbergieae</taxon>
        <taxon>Pterocarpus clade</taxon>
        <taxon>Stylosanthes</taxon>
    </lineage>
</organism>